<dbReference type="PANTHER" id="PTHR14155">
    <property type="entry name" value="RING FINGER DOMAIN-CONTAINING"/>
    <property type="match status" value="1"/>
</dbReference>
<dbReference type="OrthoDB" id="4867840at2759"/>
<dbReference type="Gene3D" id="3.30.40.10">
    <property type="entry name" value="Zinc/RING finger domain, C3HC4 (zinc finger)"/>
    <property type="match status" value="1"/>
</dbReference>
<evidence type="ECO:0000256" key="3">
    <source>
        <dbReference type="ARBA" id="ARBA00022833"/>
    </source>
</evidence>
<sequence>MDDMDFATHDNTPGPPAHTAGMPQSFWEWSQSQPMPPQWPHQQPLYPAHDRPANPAFISSYPTSLQNGPYTPISVPSALQTSADINQYYTPASTWAAGPVPHHPDPYTAHLFGSSLVPTDNQIYQASRSLAVPSVLPRPHAGFAQEPPVANRQSTIGSMHPQLRSSSHVSQQFEIPMTYYPEAAAHSTHWRHNSQPNPNSQLNIQNRSRPSQAHRQTHSTSGMSKKNPKSAAHDYKERERSSLNPNFGNDRSSPTFSFSERRRLEPTRRGRPGIARFAASESRGDALRQSGVSHVAPGHPGPRRQAILRHAGNYEEIENARAQLPHTTSTNPRKEALQNLQPVKVDDLPQGDRTCMICYNEFDTPSPEGVSEKPLRLPKCKHVFGSHCIRKWLMSSGSCPYCRDKLHSEPKLLPSSTRAFLDIMRIRGWTTGSGMAEDFYRRIMAGEDIRPLVNVNRSVAERRPFPDDDEYDDLSRRTRQRRSSSSSVEPELLSPVQSSENLHGPRYRTALNSSGPVSPSQTGPAPRAWMFMAPGSSGSIAQNTPLRYQSPARPAAQSTEVHPHNWATPPSATHHTFAEIMGQTASSRAIPNPLQHRTRASHMQHLGSSDTPMGQFIEEMYLSGQDSS</sequence>
<dbReference type="PANTHER" id="PTHR14155:SF610">
    <property type="entry name" value="OS01G0755700 PROTEIN"/>
    <property type="match status" value="1"/>
</dbReference>
<dbReference type="CDD" id="cd16448">
    <property type="entry name" value="RING-H2"/>
    <property type="match status" value="1"/>
</dbReference>
<name>A0A2H4S9G6_CORMI</name>
<proteinExistence type="predicted"/>
<evidence type="ECO:0000256" key="2">
    <source>
        <dbReference type="ARBA" id="ARBA00022771"/>
    </source>
</evidence>
<dbReference type="InterPro" id="IPR053238">
    <property type="entry name" value="RING-H2_zinc_finger"/>
</dbReference>
<dbReference type="PROSITE" id="PS50089">
    <property type="entry name" value="ZF_RING_2"/>
    <property type="match status" value="1"/>
</dbReference>
<feature type="region of interest" description="Disordered" evidence="5">
    <location>
        <begin position="141"/>
        <end position="169"/>
    </location>
</feature>
<feature type="domain" description="RING-type" evidence="6">
    <location>
        <begin position="355"/>
        <end position="403"/>
    </location>
</feature>
<organism evidence="7 8">
    <name type="scientific">Cordyceps militaris</name>
    <name type="common">Caterpillar fungus</name>
    <name type="synonym">Clavaria militaris</name>
    <dbReference type="NCBI Taxonomy" id="73501"/>
    <lineage>
        <taxon>Eukaryota</taxon>
        <taxon>Fungi</taxon>
        <taxon>Dikarya</taxon>
        <taxon>Ascomycota</taxon>
        <taxon>Pezizomycotina</taxon>
        <taxon>Sordariomycetes</taxon>
        <taxon>Hypocreomycetidae</taxon>
        <taxon>Hypocreales</taxon>
        <taxon>Cordycipitaceae</taxon>
        <taxon>Cordyceps</taxon>
    </lineage>
</organism>
<dbReference type="SUPFAM" id="SSF57850">
    <property type="entry name" value="RING/U-box"/>
    <property type="match status" value="1"/>
</dbReference>
<evidence type="ECO:0000256" key="4">
    <source>
        <dbReference type="PROSITE-ProRule" id="PRU00175"/>
    </source>
</evidence>
<evidence type="ECO:0000256" key="1">
    <source>
        <dbReference type="ARBA" id="ARBA00022723"/>
    </source>
</evidence>
<feature type="compositionally biased region" description="Polar residues" evidence="5">
    <location>
        <begin position="510"/>
        <end position="523"/>
    </location>
</feature>
<dbReference type="InterPro" id="IPR013083">
    <property type="entry name" value="Znf_RING/FYVE/PHD"/>
</dbReference>
<reference evidence="7 8" key="1">
    <citation type="journal article" date="2017" name="BMC Genomics">
        <title>Chromosome level assembly and secondary metabolite potential of the parasitic fungus Cordyceps militaris.</title>
        <authorList>
            <person name="Kramer G.J."/>
            <person name="Nodwell J.R."/>
        </authorList>
    </citation>
    <scope>NUCLEOTIDE SEQUENCE [LARGE SCALE GENOMIC DNA]</scope>
    <source>
        <strain evidence="7 8">ATCC 34164</strain>
    </source>
</reference>
<dbReference type="EMBL" id="CP023322">
    <property type="protein sequence ID" value="ATY59744.1"/>
    <property type="molecule type" value="Genomic_DNA"/>
</dbReference>
<evidence type="ECO:0000313" key="7">
    <source>
        <dbReference type="EMBL" id="ATY59744.1"/>
    </source>
</evidence>
<dbReference type="Proteomes" id="UP000323067">
    <property type="component" value="Chromosome iv"/>
</dbReference>
<feature type="compositionally biased region" description="Basic and acidic residues" evidence="5">
    <location>
        <begin position="231"/>
        <end position="241"/>
    </location>
</feature>
<keyword evidence="2 4" id="KW-0863">Zinc-finger</keyword>
<feature type="region of interest" description="Disordered" evidence="5">
    <location>
        <begin position="461"/>
        <end position="544"/>
    </location>
</feature>
<dbReference type="VEuPathDB" id="FungiDB:CCM_05936"/>
<dbReference type="VEuPathDB" id="FungiDB:A9K55_003303"/>
<feature type="compositionally biased region" description="Basic and acidic residues" evidence="5">
    <location>
        <begin position="259"/>
        <end position="268"/>
    </location>
</feature>
<accession>A0A2H4S9G6</accession>
<dbReference type="InterPro" id="IPR001841">
    <property type="entry name" value="Znf_RING"/>
</dbReference>
<feature type="region of interest" description="Disordered" evidence="5">
    <location>
        <begin position="1"/>
        <end position="22"/>
    </location>
</feature>
<feature type="region of interest" description="Disordered" evidence="5">
    <location>
        <begin position="186"/>
        <end position="302"/>
    </location>
</feature>
<keyword evidence="1" id="KW-0479">Metal-binding</keyword>
<feature type="compositionally biased region" description="Polar residues" evidence="5">
    <location>
        <begin position="242"/>
        <end position="258"/>
    </location>
</feature>
<dbReference type="AlphaFoldDB" id="A0A2H4S9G6"/>
<dbReference type="SMART" id="SM00184">
    <property type="entry name" value="RING"/>
    <property type="match status" value="1"/>
</dbReference>
<evidence type="ECO:0000259" key="6">
    <source>
        <dbReference type="PROSITE" id="PS50089"/>
    </source>
</evidence>
<evidence type="ECO:0000256" key="5">
    <source>
        <dbReference type="SAM" id="MobiDB-lite"/>
    </source>
</evidence>
<feature type="compositionally biased region" description="Polar residues" evidence="5">
    <location>
        <begin position="193"/>
        <end position="224"/>
    </location>
</feature>
<dbReference type="GO" id="GO:0008270">
    <property type="term" value="F:zinc ion binding"/>
    <property type="evidence" value="ECO:0007669"/>
    <property type="project" value="UniProtKB-KW"/>
</dbReference>
<evidence type="ECO:0000313" key="8">
    <source>
        <dbReference type="Proteomes" id="UP000323067"/>
    </source>
</evidence>
<gene>
    <name evidence="7" type="ORF">A9K55_003303</name>
</gene>
<protein>
    <submittedName>
        <fullName evidence="7">Zinc finger domain-containing C3HC4 RING-type</fullName>
    </submittedName>
</protein>
<keyword evidence="3" id="KW-0862">Zinc</keyword>
<dbReference type="Pfam" id="PF13639">
    <property type="entry name" value="zf-RING_2"/>
    <property type="match status" value="1"/>
</dbReference>
<feature type="compositionally biased region" description="Polar residues" evidence="5">
    <location>
        <begin position="151"/>
        <end position="169"/>
    </location>
</feature>